<dbReference type="Proteomes" id="UP000638560">
    <property type="component" value="Unassembled WGS sequence"/>
</dbReference>
<reference evidence="2 3" key="1">
    <citation type="submission" date="2020-11" db="EMBL/GenBank/DDBJ databases">
        <title>A novel isolate from a Black sea contaminated sediment with potential to produce alkanes: Plantactinospora alkalitolerans sp. nov.</title>
        <authorList>
            <person name="Carro L."/>
            <person name="Veyisoglu A."/>
            <person name="Guven K."/>
            <person name="Schumann P."/>
            <person name="Klenk H.-P."/>
            <person name="Sahin N."/>
        </authorList>
    </citation>
    <scope>NUCLEOTIDE SEQUENCE [LARGE SCALE GENOMIC DNA]</scope>
    <source>
        <strain evidence="2 3">S1510</strain>
    </source>
</reference>
<keyword evidence="3" id="KW-1185">Reference proteome</keyword>
<organism evidence="2 3">
    <name type="scientific">Plantactinospora alkalitolerans</name>
    <dbReference type="NCBI Taxonomy" id="2789879"/>
    <lineage>
        <taxon>Bacteria</taxon>
        <taxon>Bacillati</taxon>
        <taxon>Actinomycetota</taxon>
        <taxon>Actinomycetes</taxon>
        <taxon>Micromonosporales</taxon>
        <taxon>Micromonosporaceae</taxon>
        <taxon>Plantactinospora</taxon>
    </lineage>
</organism>
<sequence>MHDEYLSPSDILDVARRVVRVHGDRTCINCTPDGCLVAEWAAVTLFEDAVAAAPTVPRSWAPGSTGEDRKHLNRTIGRAPG</sequence>
<name>A0ABS0GT08_9ACTN</name>
<dbReference type="RefSeq" id="WP_196200668.1">
    <property type="nucleotide sequence ID" value="NZ_JADPUN010000101.1"/>
</dbReference>
<comment type="caution">
    <text evidence="2">The sequence shown here is derived from an EMBL/GenBank/DDBJ whole genome shotgun (WGS) entry which is preliminary data.</text>
</comment>
<protein>
    <submittedName>
        <fullName evidence="2">Uncharacterized protein</fullName>
    </submittedName>
</protein>
<accession>A0ABS0GT08</accession>
<feature type="region of interest" description="Disordered" evidence="1">
    <location>
        <begin position="57"/>
        <end position="81"/>
    </location>
</feature>
<evidence type="ECO:0000313" key="3">
    <source>
        <dbReference type="Proteomes" id="UP000638560"/>
    </source>
</evidence>
<proteinExistence type="predicted"/>
<evidence type="ECO:0000313" key="2">
    <source>
        <dbReference type="EMBL" id="MBF9129027.1"/>
    </source>
</evidence>
<gene>
    <name evidence="2" type="ORF">I0C86_08515</name>
</gene>
<dbReference type="EMBL" id="JADPUN010000101">
    <property type="protein sequence ID" value="MBF9129027.1"/>
    <property type="molecule type" value="Genomic_DNA"/>
</dbReference>
<evidence type="ECO:0000256" key="1">
    <source>
        <dbReference type="SAM" id="MobiDB-lite"/>
    </source>
</evidence>